<dbReference type="EMBL" id="CADCWN010000214">
    <property type="protein sequence ID" value="CAA9578292.1"/>
    <property type="molecule type" value="Genomic_DNA"/>
</dbReference>
<evidence type="ECO:0000259" key="1">
    <source>
        <dbReference type="Pfam" id="PF01882"/>
    </source>
</evidence>
<dbReference type="AlphaFoldDB" id="A0A6J4VJU6"/>
<gene>
    <name evidence="2" type="ORF">AVDCRST_MAG18-2804</name>
</gene>
<evidence type="ECO:0000313" key="2">
    <source>
        <dbReference type="EMBL" id="CAA9578292.1"/>
    </source>
</evidence>
<dbReference type="PANTHER" id="PTHR33608">
    <property type="entry name" value="BLL2464 PROTEIN"/>
    <property type="match status" value="1"/>
</dbReference>
<dbReference type="InterPro" id="IPR036465">
    <property type="entry name" value="vWFA_dom_sf"/>
</dbReference>
<sequence>MISLPFARRGRVERADPAEEPLFDAAFRRRLEQMAIRTRQTLAWRAVGEHRSPRQSPSREFVDYRTYSQGEDLRYLDWNTYARLGELVTRLGEVSTELTVHVLVDTSASMNWGDPNKLRYAKRLAAALGYLSLWHFDRLVVAPFDTRLGAGSFGPQRGRAAIGPLFDYLEWLPAAGGTDFARALADYARRQRSRGLLLLVSDLLTPEGDDPITALQPFLERGWDVVVFHVLDPEEVEPGYSGDFRLRDVEAEGGRGLRIMPDEQTLTAYRAAFDRWLGEIEGACATRRVGYLRVLTSWPFESLVLRFLLEGGLIGPRGDRHAGNRTAVRV</sequence>
<dbReference type="SUPFAM" id="SSF53300">
    <property type="entry name" value="vWA-like"/>
    <property type="match status" value="1"/>
</dbReference>
<protein>
    <recommendedName>
        <fullName evidence="1">DUF58 domain-containing protein</fullName>
    </recommendedName>
</protein>
<name>A0A6J4VJU6_9BACT</name>
<organism evidence="2">
    <name type="scientific">uncultured Thermomicrobiales bacterium</name>
    <dbReference type="NCBI Taxonomy" id="1645740"/>
    <lineage>
        <taxon>Bacteria</taxon>
        <taxon>Pseudomonadati</taxon>
        <taxon>Thermomicrobiota</taxon>
        <taxon>Thermomicrobia</taxon>
        <taxon>Thermomicrobiales</taxon>
        <taxon>environmental samples</taxon>
    </lineage>
</organism>
<accession>A0A6J4VJU6</accession>
<dbReference type="Pfam" id="PF01882">
    <property type="entry name" value="DUF58"/>
    <property type="match status" value="1"/>
</dbReference>
<dbReference type="InterPro" id="IPR002881">
    <property type="entry name" value="DUF58"/>
</dbReference>
<feature type="domain" description="DUF58" evidence="1">
    <location>
        <begin position="63"/>
        <end position="259"/>
    </location>
</feature>
<dbReference type="PANTHER" id="PTHR33608:SF7">
    <property type="entry name" value="DUF58 DOMAIN-CONTAINING PROTEIN"/>
    <property type="match status" value="1"/>
</dbReference>
<reference evidence="2" key="1">
    <citation type="submission" date="2020-02" db="EMBL/GenBank/DDBJ databases">
        <authorList>
            <person name="Meier V. D."/>
        </authorList>
    </citation>
    <scope>NUCLEOTIDE SEQUENCE</scope>
    <source>
        <strain evidence="2">AVDCRST_MAG18</strain>
    </source>
</reference>
<proteinExistence type="predicted"/>
<dbReference type="Gene3D" id="3.40.50.410">
    <property type="entry name" value="von Willebrand factor, type A domain"/>
    <property type="match status" value="1"/>
</dbReference>